<dbReference type="Proteomes" id="UP000887159">
    <property type="component" value="Unassembled WGS sequence"/>
</dbReference>
<evidence type="ECO:0000313" key="2">
    <source>
        <dbReference type="Proteomes" id="UP000887159"/>
    </source>
</evidence>
<accession>A0A8X6VT37</accession>
<gene>
    <name evidence="1" type="primary">pef-1_1</name>
    <name evidence="1" type="ORF">TNCV_3296131</name>
</gene>
<dbReference type="AlphaFoldDB" id="A0A8X6VT37"/>
<comment type="caution">
    <text evidence="1">The sequence shown here is derived from an EMBL/GenBank/DDBJ whole genome shotgun (WGS) entry which is preliminary data.</text>
</comment>
<protein>
    <submittedName>
        <fullName evidence="1">Uncharacterized protein</fullName>
    </submittedName>
</protein>
<keyword evidence="2" id="KW-1185">Reference proteome</keyword>
<name>A0A8X6VT37_TRICX</name>
<evidence type="ECO:0000313" key="1">
    <source>
        <dbReference type="EMBL" id="GFY21969.1"/>
    </source>
</evidence>
<dbReference type="EMBL" id="BMAU01021359">
    <property type="protein sequence ID" value="GFY21969.1"/>
    <property type="molecule type" value="Genomic_DNA"/>
</dbReference>
<sequence length="211" mass="24435">MVPLKQFGHIKQSSYFASYLRILAFQSLNFVHKFLSTTIATSAYAGVSTSQETTYRYIQSHSVVYKKWYRRYLAREEVRRRCTWSIFTTLEYAGEQDQTKLYNFFTDLILHLIKYNPQVAASIAFPNPYMFAEMAARKRSATDSVYIPDDLSDSESYFSFDSDSDINFSECSSSSNESDHDSINLQSVRQWCKIDKKNIPPPPPVLFRGNP</sequence>
<reference evidence="1" key="1">
    <citation type="submission" date="2020-08" db="EMBL/GenBank/DDBJ databases">
        <title>Multicomponent nature underlies the extraordinary mechanical properties of spider dragline silk.</title>
        <authorList>
            <person name="Kono N."/>
            <person name="Nakamura H."/>
            <person name="Mori M."/>
            <person name="Yoshida Y."/>
            <person name="Ohtoshi R."/>
            <person name="Malay A.D."/>
            <person name="Moran D.A.P."/>
            <person name="Tomita M."/>
            <person name="Numata K."/>
            <person name="Arakawa K."/>
        </authorList>
    </citation>
    <scope>NUCLEOTIDE SEQUENCE</scope>
</reference>
<organism evidence="1 2">
    <name type="scientific">Trichonephila clavipes</name>
    <name type="common">Golden silk orbweaver</name>
    <name type="synonym">Nephila clavipes</name>
    <dbReference type="NCBI Taxonomy" id="2585209"/>
    <lineage>
        <taxon>Eukaryota</taxon>
        <taxon>Metazoa</taxon>
        <taxon>Ecdysozoa</taxon>
        <taxon>Arthropoda</taxon>
        <taxon>Chelicerata</taxon>
        <taxon>Arachnida</taxon>
        <taxon>Araneae</taxon>
        <taxon>Araneomorphae</taxon>
        <taxon>Entelegynae</taxon>
        <taxon>Araneoidea</taxon>
        <taxon>Nephilidae</taxon>
        <taxon>Trichonephila</taxon>
    </lineage>
</organism>
<proteinExistence type="predicted"/>